<organism evidence="5 6">
    <name type="scientific">Parabacteroides goldsteinii DSM 19448 = WAL 12034</name>
    <dbReference type="NCBI Taxonomy" id="927665"/>
    <lineage>
        <taxon>Bacteria</taxon>
        <taxon>Pseudomonadati</taxon>
        <taxon>Bacteroidota</taxon>
        <taxon>Bacteroidia</taxon>
        <taxon>Bacteroidales</taxon>
        <taxon>Tannerellaceae</taxon>
        <taxon>Parabacteroides</taxon>
    </lineage>
</organism>
<accession>A0A0F5IJB6</accession>
<dbReference type="Gene3D" id="1.10.10.60">
    <property type="entry name" value="Homeodomain-like"/>
    <property type="match status" value="1"/>
</dbReference>
<dbReference type="RefSeq" id="WP_046147802.1">
    <property type="nucleotide sequence ID" value="NZ_KQ033914.1"/>
</dbReference>
<dbReference type="Proteomes" id="UP000033047">
    <property type="component" value="Unassembled WGS sequence"/>
</dbReference>
<dbReference type="InterPro" id="IPR003313">
    <property type="entry name" value="AraC-bd"/>
</dbReference>
<dbReference type="SMART" id="SM00342">
    <property type="entry name" value="HTH_ARAC"/>
    <property type="match status" value="1"/>
</dbReference>
<dbReference type="InterPro" id="IPR009057">
    <property type="entry name" value="Homeodomain-like_sf"/>
</dbReference>
<dbReference type="AlphaFoldDB" id="A0A0F5IJB6"/>
<dbReference type="Pfam" id="PF02311">
    <property type="entry name" value="AraC_binding"/>
    <property type="match status" value="1"/>
</dbReference>
<dbReference type="PANTHER" id="PTHR43280">
    <property type="entry name" value="ARAC-FAMILY TRANSCRIPTIONAL REGULATOR"/>
    <property type="match status" value="1"/>
</dbReference>
<dbReference type="PANTHER" id="PTHR43280:SF32">
    <property type="entry name" value="TRANSCRIPTIONAL REGULATORY PROTEIN"/>
    <property type="match status" value="1"/>
</dbReference>
<reference evidence="5 6" key="1">
    <citation type="submission" date="2013-04" db="EMBL/GenBank/DDBJ databases">
        <title>The Genome Sequence of Parabacteroides goldsteinii DSM 19448.</title>
        <authorList>
            <consortium name="The Broad Institute Genomics Platform"/>
            <person name="Earl A."/>
            <person name="Ward D."/>
            <person name="Feldgarden M."/>
            <person name="Gevers D."/>
            <person name="Martens E."/>
            <person name="Sakamoto M."/>
            <person name="Benno Y."/>
            <person name="Song Y."/>
            <person name="Liu C."/>
            <person name="Lee J."/>
            <person name="Bolanos M."/>
            <person name="Vaisanen M.L."/>
            <person name="Finegold S.M."/>
            <person name="Walker B."/>
            <person name="Young S."/>
            <person name="Zeng Q."/>
            <person name="Gargeya S."/>
            <person name="Fitzgerald M."/>
            <person name="Haas B."/>
            <person name="Abouelleil A."/>
            <person name="Allen A.W."/>
            <person name="Alvarado L."/>
            <person name="Arachchi H.M."/>
            <person name="Berlin A.M."/>
            <person name="Chapman S.B."/>
            <person name="Gainer-Dewar J."/>
            <person name="Goldberg J."/>
            <person name="Griggs A."/>
            <person name="Gujja S."/>
            <person name="Hansen M."/>
            <person name="Howarth C."/>
            <person name="Imamovic A."/>
            <person name="Ireland A."/>
            <person name="Larimer J."/>
            <person name="McCowan C."/>
            <person name="Murphy C."/>
            <person name="Pearson M."/>
            <person name="Poon T.W."/>
            <person name="Priest M."/>
            <person name="Roberts A."/>
            <person name="Saif S."/>
            <person name="Shea T."/>
            <person name="Sisk P."/>
            <person name="Sykes S."/>
            <person name="Wortman J."/>
            <person name="Nusbaum C."/>
            <person name="Birren B."/>
        </authorList>
    </citation>
    <scope>NUCLEOTIDE SEQUENCE [LARGE SCALE GENOMIC DNA]</scope>
    <source>
        <strain evidence="5 6">DSM 19448</strain>
    </source>
</reference>
<dbReference type="InterPro" id="IPR018060">
    <property type="entry name" value="HTH_AraC"/>
</dbReference>
<dbReference type="STRING" id="927665.HMPREF1535_04857"/>
<evidence type="ECO:0000256" key="1">
    <source>
        <dbReference type="ARBA" id="ARBA00023015"/>
    </source>
</evidence>
<feature type="domain" description="HTH araC/xylS-type" evidence="4">
    <location>
        <begin position="171"/>
        <end position="269"/>
    </location>
</feature>
<evidence type="ECO:0000313" key="6">
    <source>
        <dbReference type="Proteomes" id="UP000033047"/>
    </source>
</evidence>
<dbReference type="SUPFAM" id="SSF51215">
    <property type="entry name" value="Regulatory protein AraC"/>
    <property type="match status" value="1"/>
</dbReference>
<keyword evidence="3" id="KW-0804">Transcription</keyword>
<dbReference type="HOGENOM" id="CLU_000445_88_2_10"/>
<protein>
    <recommendedName>
        <fullName evidence="4">HTH araC/xylS-type domain-containing protein</fullName>
    </recommendedName>
</protein>
<dbReference type="PATRIC" id="fig|927665.4.peg.4982"/>
<dbReference type="Pfam" id="PF12833">
    <property type="entry name" value="HTH_18"/>
    <property type="match status" value="1"/>
</dbReference>
<keyword evidence="2" id="KW-0238">DNA-binding</keyword>
<dbReference type="EMBL" id="AQHV01000028">
    <property type="protein sequence ID" value="KKB45573.1"/>
    <property type="molecule type" value="Genomic_DNA"/>
</dbReference>
<gene>
    <name evidence="5" type="ORF">HMPREF1535_04857</name>
</gene>
<evidence type="ECO:0000256" key="3">
    <source>
        <dbReference type="ARBA" id="ARBA00023163"/>
    </source>
</evidence>
<dbReference type="GO" id="GO:0043565">
    <property type="term" value="F:sequence-specific DNA binding"/>
    <property type="evidence" value="ECO:0007669"/>
    <property type="project" value="InterPro"/>
</dbReference>
<dbReference type="GO" id="GO:0003700">
    <property type="term" value="F:DNA-binding transcription factor activity"/>
    <property type="evidence" value="ECO:0007669"/>
    <property type="project" value="InterPro"/>
</dbReference>
<proteinExistence type="predicted"/>
<name>A0A0F5IJB6_9BACT</name>
<sequence>MFLDNIPVHNLDESDFFVAERIENCAPLNFRGSHCHNFYELLFFMETGPEESHSIDFTEHPLQSNQIFLIRPGQVHTMKLKEQKGFLFAINRDYFERLCLHIESYADYSFPDILTLPDSEAPAVRRIADLIYAEHEGLHRKSLLNSYMHAFITHLLQLHTDAPGNQDIRVNRVLSLIDTHFISERTTDFYAREVNLSNKRMNELTKKAVGHTVKQLIDQRLLLEAKRMISHGASSFKEIAFDLGFSEASYFTRFFKEQSGYTPEQFRSLLKKDLS</sequence>
<comment type="caution">
    <text evidence="5">The sequence shown here is derived from an EMBL/GenBank/DDBJ whole genome shotgun (WGS) entry which is preliminary data.</text>
</comment>
<dbReference type="PRINTS" id="PR00032">
    <property type="entry name" value="HTHARAC"/>
</dbReference>
<dbReference type="SUPFAM" id="SSF46689">
    <property type="entry name" value="Homeodomain-like"/>
    <property type="match status" value="1"/>
</dbReference>
<evidence type="ECO:0000313" key="5">
    <source>
        <dbReference type="EMBL" id="KKB45573.1"/>
    </source>
</evidence>
<keyword evidence="1" id="KW-0805">Transcription regulation</keyword>
<dbReference type="InterPro" id="IPR037923">
    <property type="entry name" value="HTH-like"/>
</dbReference>
<dbReference type="PROSITE" id="PS01124">
    <property type="entry name" value="HTH_ARAC_FAMILY_2"/>
    <property type="match status" value="1"/>
</dbReference>
<evidence type="ECO:0000256" key="2">
    <source>
        <dbReference type="ARBA" id="ARBA00023125"/>
    </source>
</evidence>
<dbReference type="InterPro" id="IPR020449">
    <property type="entry name" value="Tscrpt_reg_AraC-type_HTH"/>
</dbReference>
<evidence type="ECO:0000259" key="4">
    <source>
        <dbReference type="PROSITE" id="PS01124"/>
    </source>
</evidence>